<dbReference type="Pfam" id="PF01026">
    <property type="entry name" value="TatD_DNase"/>
    <property type="match status" value="1"/>
</dbReference>
<dbReference type="SUPFAM" id="SSF51556">
    <property type="entry name" value="Metallo-dependent hydrolases"/>
    <property type="match status" value="1"/>
</dbReference>
<dbReference type="InterPro" id="IPR032466">
    <property type="entry name" value="Metal_Hydrolase"/>
</dbReference>
<dbReference type="PANTHER" id="PTHR10060:SF15">
    <property type="entry name" value="DEOXYRIBONUCLEASE TATDN1"/>
    <property type="match status" value="1"/>
</dbReference>
<reference evidence="4 5" key="1">
    <citation type="submission" date="2018-10" db="EMBL/GenBank/DDBJ databases">
        <authorList>
            <consortium name="IHU Genomes"/>
        </authorList>
    </citation>
    <scope>NUCLEOTIDE SEQUENCE [LARGE SCALE GENOMIC DNA]</scope>
    <source>
        <strain evidence="4 5">A1</strain>
    </source>
</reference>
<evidence type="ECO:0000256" key="3">
    <source>
        <dbReference type="ARBA" id="ARBA00022801"/>
    </source>
</evidence>
<dbReference type="GO" id="GO:0004518">
    <property type="term" value="F:nuclease activity"/>
    <property type="evidence" value="ECO:0007669"/>
    <property type="project" value="UniProtKB-KW"/>
</dbReference>
<evidence type="ECO:0000313" key="5">
    <source>
        <dbReference type="Proteomes" id="UP000594342"/>
    </source>
</evidence>
<evidence type="ECO:0000313" key="4">
    <source>
        <dbReference type="EMBL" id="VBB17616.1"/>
    </source>
</evidence>
<comment type="caution">
    <text evidence="4">The sequence shown here is derived from an EMBL/GenBank/DDBJ whole genome shotgun (WGS) entry which is preliminary data.</text>
</comment>
<dbReference type="EMBL" id="UPSH01000001">
    <property type="protein sequence ID" value="VBB17616.1"/>
    <property type="molecule type" value="Genomic_DNA"/>
</dbReference>
<evidence type="ECO:0000256" key="2">
    <source>
        <dbReference type="ARBA" id="ARBA00022723"/>
    </source>
</evidence>
<keyword evidence="3" id="KW-0378">Hydrolase</keyword>
<dbReference type="GO" id="GO:0016788">
    <property type="term" value="F:hydrolase activity, acting on ester bonds"/>
    <property type="evidence" value="ECO:0007669"/>
    <property type="project" value="InterPro"/>
</dbReference>
<dbReference type="CDD" id="cd01310">
    <property type="entry name" value="TatD_DNAse"/>
    <property type="match status" value="1"/>
</dbReference>
<dbReference type="PANTHER" id="PTHR10060">
    <property type="entry name" value="TATD FAMILY DEOXYRIBONUCLEASE"/>
    <property type="match status" value="1"/>
</dbReference>
<accession>A0A5K0U911</accession>
<dbReference type="GO" id="GO:0046872">
    <property type="term" value="F:metal ion binding"/>
    <property type="evidence" value="ECO:0007669"/>
    <property type="project" value="UniProtKB-KW"/>
</dbReference>
<sequence>MTEKSTGLIDIGVNLSSNKFKNPQSVVEKAKHTGLTHLILTGTSYQNSKRSIELCRSLSNVMPIYCTVGIHPHDSKTWRSNTYNELKKMIESNRDVVVAVGETGLDYDQNRMFSNVDEQQYAFRQQIRLALEVDLPLFLHDRVATNDFVKIMREEDKMNKLKKVVHCFTSGYSELVAYLDADCFIGVTGWINDVRRNHDLVDALTRVISDEAYRAKLLDRIMVETDAPFLSPIKNVRINEPANVVFVLGELANVLKISEIELKKVCYNNSLSMFGLKDSITSSEPITEHINVQKSNRDDKQTAKQVVCAKLVSREDLVGKYLNTGSDQNAQQSVPGPGTTTDITNFTNTTKRVVSYRDAVMKTK</sequence>
<keyword evidence="2" id="KW-0479">Metal-binding</keyword>
<dbReference type="InterPro" id="IPR050891">
    <property type="entry name" value="TatD-type_Hydrolase"/>
</dbReference>
<dbReference type="Gene3D" id="3.20.20.140">
    <property type="entry name" value="Metal-dependent hydrolases"/>
    <property type="match status" value="1"/>
</dbReference>
<keyword evidence="5" id="KW-1185">Reference proteome</keyword>
<evidence type="ECO:0000256" key="1">
    <source>
        <dbReference type="ARBA" id="ARBA00022722"/>
    </source>
</evidence>
<proteinExistence type="predicted"/>
<name>A0A5K0U911_9VIRU</name>
<dbReference type="InterPro" id="IPR001130">
    <property type="entry name" value="TatD-like"/>
</dbReference>
<keyword evidence="1" id="KW-0540">Nuclease</keyword>
<gene>
    <name evidence="4" type="ORF">YASMINEVIRUS_79</name>
</gene>
<protein>
    <submittedName>
        <fullName evidence="4">Uncharacterized protein</fullName>
    </submittedName>
</protein>
<dbReference type="Proteomes" id="UP000594342">
    <property type="component" value="Unassembled WGS sequence"/>
</dbReference>
<organism evidence="4 5">
    <name type="scientific">Yasminevirus sp. GU-2018</name>
    <dbReference type="NCBI Taxonomy" id="2420051"/>
    <lineage>
        <taxon>Viruses</taxon>
        <taxon>Varidnaviria</taxon>
        <taxon>Bamfordvirae</taxon>
        <taxon>Nucleocytoviricota</taxon>
        <taxon>Megaviricetes</taxon>
        <taxon>Imitervirales</taxon>
        <taxon>Mimiviridae</taxon>
        <taxon>Klosneuvirinae</taxon>
        <taxon>Yasminevirus</taxon>
        <taxon>Yasminevirus saudimassiliense</taxon>
    </lineage>
</organism>